<dbReference type="CDD" id="cd00063">
    <property type="entry name" value="FN3"/>
    <property type="match status" value="1"/>
</dbReference>
<evidence type="ECO:0000259" key="2">
    <source>
        <dbReference type="PROSITE" id="PS50853"/>
    </source>
</evidence>
<dbReference type="PROSITE" id="PS51257">
    <property type="entry name" value="PROKAR_LIPOPROTEIN"/>
    <property type="match status" value="1"/>
</dbReference>
<dbReference type="Proteomes" id="UP000190150">
    <property type="component" value="Unassembled WGS sequence"/>
</dbReference>
<evidence type="ECO:0000313" key="3">
    <source>
        <dbReference type="EMBL" id="SKC08041.1"/>
    </source>
</evidence>
<evidence type="ECO:0000313" key="4">
    <source>
        <dbReference type="Proteomes" id="UP000190150"/>
    </source>
</evidence>
<protein>
    <recommendedName>
        <fullName evidence="2">Fibronectin type-III domain-containing protein</fullName>
    </recommendedName>
</protein>
<dbReference type="AlphaFoldDB" id="A0A1T5GI20"/>
<dbReference type="EMBL" id="FUZF01000026">
    <property type="protein sequence ID" value="SKC08041.1"/>
    <property type="molecule type" value="Genomic_DNA"/>
</dbReference>
<accession>A0A1T5GI20</accession>
<dbReference type="PROSITE" id="PS50853">
    <property type="entry name" value="FN3"/>
    <property type="match status" value="4"/>
</dbReference>
<dbReference type="RefSeq" id="WP_079645726.1">
    <property type="nucleotide sequence ID" value="NZ_FUZF01000026.1"/>
</dbReference>
<reference evidence="4" key="1">
    <citation type="submission" date="2017-02" db="EMBL/GenBank/DDBJ databases">
        <authorList>
            <person name="Varghese N."/>
            <person name="Submissions S."/>
        </authorList>
    </citation>
    <scope>NUCLEOTIDE SEQUENCE [LARGE SCALE GENOMIC DNA]</scope>
    <source>
        <strain evidence="4">DSM 24091</strain>
    </source>
</reference>
<dbReference type="SUPFAM" id="SSF49265">
    <property type="entry name" value="Fibronectin type III"/>
    <property type="match status" value="3"/>
</dbReference>
<organism evidence="3 4">
    <name type="scientific">Sphingobacterium nematocida</name>
    <dbReference type="NCBI Taxonomy" id="1513896"/>
    <lineage>
        <taxon>Bacteria</taxon>
        <taxon>Pseudomonadati</taxon>
        <taxon>Bacteroidota</taxon>
        <taxon>Sphingobacteriia</taxon>
        <taxon>Sphingobacteriales</taxon>
        <taxon>Sphingobacteriaceae</taxon>
        <taxon>Sphingobacterium</taxon>
    </lineage>
</organism>
<dbReference type="SMART" id="SM00060">
    <property type="entry name" value="FN3"/>
    <property type="match status" value="4"/>
</dbReference>
<dbReference type="PANTHER" id="PTHR13817:SF73">
    <property type="entry name" value="FIBRONECTIN TYPE-III DOMAIN-CONTAINING PROTEIN"/>
    <property type="match status" value="1"/>
</dbReference>
<dbReference type="InterPro" id="IPR003961">
    <property type="entry name" value="FN3_dom"/>
</dbReference>
<dbReference type="STRING" id="1513896.SAMN05660841_04087"/>
<sequence length="640" mass="66679">MSFLMKNPIHFLFILLFLCACQKGEEFNYQHQNVKAITSLTPSKVSRNTSILEGKVNTINKSKLTEVGFEYGVSNRDNDLTMSVIHNDKRDTGLFSIEITDLIPRTTYYYRAYAKNSNGTAYGEILSFTTSAGSSAIVNTKEATEITRTTASITGVITDNGGYKVIQRGICYSNTTSSPTIANTRVDVAEDTPNFTSNLTNLLASTKYYTRAYAITSYGTTYGNVVTFTTNQAILATGLTTSNATAITFNSATISGQITTDNNSPITARGFCYSTSSTQPTVSNGTVIQSGAGVGAFSSSLSNLASNTTYYIRSYATNTAGTAYGNVVSFKTNLPSLPSSVIVNYVSSISMNSALSNSSVGSAGGGIITSRGVCFSSSTSSPSLTNGTVLTAGTGIGTFSLSLTGLVPSTTYYIRSYATNEAGTTYSTVYTFRTNSPSLPSGVIANSSSSITQNTALLGGSISNAGGGTILQRGVVMSSSASVPTLTNGTVLTSGSGTGSFSLTASGLIPSTTYYYRVYATNETGTSYSSVQSFTTKYPSPPEGVVTISVAAQSGNAALGKGSVASDGGATVTSRGFVYSSSTSSPTISNGSRLQVGSGTGSFEANLTGLTRGTYYYVRAYATNSRGTVYGSVITFRTLL</sequence>
<dbReference type="Gene3D" id="2.60.40.10">
    <property type="entry name" value="Immunoglobulins"/>
    <property type="match status" value="2"/>
</dbReference>
<dbReference type="InterPro" id="IPR050964">
    <property type="entry name" value="Striated_Muscle_Regulatory"/>
</dbReference>
<feature type="domain" description="Fibronectin type-III" evidence="2">
    <location>
        <begin position="136"/>
        <end position="233"/>
    </location>
</feature>
<keyword evidence="4" id="KW-1185">Reference proteome</keyword>
<name>A0A1T5GI20_9SPHI</name>
<gene>
    <name evidence="3" type="ORF">SAMN05660841_04087</name>
</gene>
<dbReference type="InterPro" id="IPR036116">
    <property type="entry name" value="FN3_sf"/>
</dbReference>
<feature type="domain" description="Fibronectin type-III" evidence="2">
    <location>
        <begin position="337"/>
        <end position="437"/>
    </location>
</feature>
<feature type="domain" description="Fibronectin type-III" evidence="2">
    <location>
        <begin position="439"/>
        <end position="539"/>
    </location>
</feature>
<dbReference type="OrthoDB" id="9765957at2"/>
<keyword evidence="1" id="KW-0677">Repeat</keyword>
<feature type="domain" description="Fibronectin type-III" evidence="2">
    <location>
        <begin position="238"/>
        <end position="335"/>
    </location>
</feature>
<dbReference type="InterPro" id="IPR013783">
    <property type="entry name" value="Ig-like_fold"/>
</dbReference>
<evidence type="ECO:0000256" key="1">
    <source>
        <dbReference type="ARBA" id="ARBA00022737"/>
    </source>
</evidence>
<proteinExistence type="predicted"/>
<dbReference type="PANTHER" id="PTHR13817">
    <property type="entry name" value="TITIN"/>
    <property type="match status" value="1"/>
</dbReference>